<dbReference type="EnsemblProtists" id="PYU1_T013569">
    <property type="protein sequence ID" value="PYU1_T013569"/>
    <property type="gene ID" value="PYU1_G013540"/>
</dbReference>
<proteinExistence type="predicted"/>
<dbReference type="AlphaFoldDB" id="K3X8M0"/>
<reference evidence="2" key="1">
    <citation type="journal article" date="2010" name="Genome Biol.">
        <title>Genome sequence of the necrotrophic plant pathogen Pythium ultimum reveals original pathogenicity mechanisms and effector repertoire.</title>
        <authorList>
            <person name="Levesque C.A."/>
            <person name="Brouwer H."/>
            <person name="Cano L."/>
            <person name="Hamilton J.P."/>
            <person name="Holt C."/>
            <person name="Huitema E."/>
            <person name="Raffaele S."/>
            <person name="Robideau G.P."/>
            <person name="Thines M."/>
            <person name="Win J."/>
            <person name="Zerillo M.M."/>
            <person name="Beakes G.W."/>
            <person name="Boore J.L."/>
            <person name="Busam D."/>
            <person name="Dumas B."/>
            <person name="Ferriera S."/>
            <person name="Fuerstenberg S.I."/>
            <person name="Gachon C.M."/>
            <person name="Gaulin E."/>
            <person name="Govers F."/>
            <person name="Grenville-Briggs L."/>
            <person name="Horner N."/>
            <person name="Hostetler J."/>
            <person name="Jiang R.H."/>
            <person name="Johnson J."/>
            <person name="Krajaejun T."/>
            <person name="Lin H."/>
            <person name="Meijer H.J."/>
            <person name="Moore B."/>
            <person name="Morris P."/>
            <person name="Phuntmart V."/>
            <person name="Puiu D."/>
            <person name="Shetty J."/>
            <person name="Stajich J.E."/>
            <person name="Tripathy S."/>
            <person name="Wawra S."/>
            <person name="van West P."/>
            <person name="Whitty B.R."/>
            <person name="Coutinho P.M."/>
            <person name="Henrissat B."/>
            <person name="Martin F."/>
            <person name="Thomas P.D."/>
            <person name="Tyler B.M."/>
            <person name="De Vries R.P."/>
            <person name="Kamoun S."/>
            <person name="Yandell M."/>
            <person name="Tisserat N."/>
            <person name="Buell C.R."/>
        </authorList>
    </citation>
    <scope>NUCLEOTIDE SEQUENCE</scope>
    <source>
        <strain evidence="2">DAOM:BR144</strain>
    </source>
</reference>
<evidence type="ECO:0000313" key="2">
    <source>
        <dbReference type="Proteomes" id="UP000019132"/>
    </source>
</evidence>
<organism evidence="1 2">
    <name type="scientific">Globisporangium ultimum (strain ATCC 200006 / CBS 805.95 / DAOM BR144)</name>
    <name type="common">Pythium ultimum</name>
    <dbReference type="NCBI Taxonomy" id="431595"/>
    <lineage>
        <taxon>Eukaryota</taxon>
        <taxon>Sar</taxon>
        <taxon>Stramenopiles</taxon>
        <taxon>Oomycota</taxon>
        <taxon>Peronosporomycetes</taxon>
        <taxon>Pythiales</taxon>
        <taxon>Pythiaceae</taxon>
        <taxon>Globisporangium</taxon>
    </lineage>
</organism>
<keyword evidence="2" id="KW-1185">Reference proteome</keyword>
<dbReference type="EMBL" id="GL376597">
    <property type="status" value="NOT_ANNOTATED_CDS"/>
    <property type="molecule type" value="Genomic_DNA"/>
</dbReference>
<dbReference type="VEuPathDB" id="FungiDB:PYU1_G013540"/>
<dbReference type="InParanoid" id="K3X8M0"/>
<reference evidence="1" key="3">
    <citation type="submission" date="2015-02" db="UniProtKB">
        <authorList>
            <consortium name="EnsemblProtists"/>
        </authorList>
    </citation>
    <scope>IDENTIFICATION</scope>
    <source>
        <strain evidence="1">DAOM BR144</strain>
    </source>
</reference>
<dbReference type="HOGENOM" id="CLU_2473904_0_0_1"/>
<name>K3X8M0_GLOUD</name>
<dbReference type="Proteomes" id="UP000019132">
    <property type="component" value="Unassembled WGS sequence"/>
</dbReference>
<protein>
    <submittedName>
        <fullName evidence="1">Uncharacterized protein</fullName>
    </submittedName>
</protein>
<evidence type="ECO:0000313" key="1">
    <source>
        <dbReference type="EnsemblProtists" id="PYU1_T013569"/>
    </source>
</evidence>
<sequence length="88" mass="9994">MPKTTKGTPVPRCCCCCGTWSFSSSTGRCSLRRPSLWSRSLSSCMPTWASHVEAYSLVRIYRIWIDYSIPTVLAISITNRYFGEFLSQ</sequence>
<reference evidence="2" key="2">
    <citation type="submission" date="2010-04" db="EMBL/GenBank/DDBJ databases">
        <authorList>
            <person name="Buell R."/>
            <person name="Hamilton J."/>
            <person name="Hostetler J."/>
        </authorList>
    </citation>
    <scope>NUCLEOTIDE SEQUENCE [LARGE SCALE GENOMIC DNA]</scope>
    <source>
        <strain evidence="2">DAOM:BR144</strain>
    </source>
</reference>
<accession>K3X8M0</accession>